<reference evidence="1" key="1">
    <citation type="journal article" date="2020" name="Nature">
        <title>Giant virus diversity and host interactions through global metagenomics.</title>
        <authorList>
            <person name="Schulz F."/>
            <person name="Roux S."/>
            <person name="Paez-Espino D."/>
            <person name="Jungbluth S."/>
            <person name="Walsh D.A."/>
            <person name="Denef V.J."/>
            <person name="McMahon K.D."/>
            <person name="Konstantinidis K.T."/>
            <person name="Eloe-Fadrosh E.A."/>
            <person name="Kyrpides N.C."/>
            <person name="Woyke T."/>
        </authorList>
    </citation>
    <scope>NUCLEOTIDE SEQUENCE</scope>
    <source>
        <strain evidence="1">GVMAG-S-ERX555997-44</strain>
    </source>
</reference>
<dbReference type="AlphaFoldDB" id="A0A6C0FAI9"/>
<dbReference type="EMBL" id="MN738799">
    <property type="protein sequence ID" value="QHT37569.1"/>
    <property type="molecule type" value="Genomic_DNA"/>
</dbReference>
<protein>
    <submittedName>
        <fullName evidence="1">Uncharacterized protein</fullName>
    </submittedName>
</protein>
<sequence length="327" mass="38497">MFSLSHFINKKPKKTFSTINSQVASLELAYCFPTAKYHELLYNSSKEFDEFENISYIITDIHLHDIFVHDLNFDLCFANYYVNNELFSFELFEKIVEDVANRKAIFLNVAVGGYGYNKDEDSNFYIHSISIIFQPDKDCYKGIIINSHGNATSHEIETIMSRKRIKKVLYKEGIDVALMRKLVTFLNKHLINNSLQTIKYIGNKKDTYLGANLQSSDWRGFCYMYPFIIFHYYGEYYNSERKLDDCLTIQSSSKLLKNGNIMKFVNGIFAEFNEKFKEKIIEIKNSENKKYLNSLEDVIVSQDYRFIKDIISPYLSFLKQKCLKNYR</sequence>
<accession>A0A6C0FAI9</accession>
<organism evidence="1">
    <name type="scientific">viral metagenome</name>
    <dbReference type="NCBI Taxonomy" id="1070528"/>
    <lineage>
        <taxon>unclassified sequences</taxon>
        <taxon>metagenomes</taxon>
        <taxon>organismal metagenomes</taxon>
    </lineage>
</organism>
<evidence type="ECO:0000313" key="1">
    <source>
        <dbReference type="EMBL" id="QHT37569.1"/>
    </source>
</evidence>
<name>A0A6C0FAI9_9ZZZZ</name>
<proteinExistence type="predicted"/>